<organism evidence="1 2">
    <name type="scientific">Linum trigynum</name>
    <dbReference type="NCBI Taxonomy" id="586398"/>
    <lineage>
        <taxon>Eukaryota</taxon>
        <taxon>Viridiplantae</taxon>
        <taxon>Streptophyta</taxon>
        <taxon>Embryophyta</taxon>
        <taxon>Tracheophyta</taxon>
        <taxon>Spermatophyta</taxon>
        <taxon>Magnoliopsida</taxon>
        <taxon>eudicotyledons</taxon>
        <taxon>Gunneridae</taxon>
        <taxon>Pentapetalae</taxon>
        <taxon>rosids</taxon>
        <taxon>fabids</taxon>
        <taxon>Malpighiales</taxon>
        <taxon>Linaceae</taxon>
        <taxon>Linum</taxon>
    </lineage>
</organism>
<accession>A0AAV2GM03</accession>
<gene>
    <name evidence="1" type="ORF">LTRI10_LOCUS51091</name>
</gene>
<protein>
    <submittedName>
        <fullName evidence="1">Uncharacterized protein</fullName>
    </submittedName>
</protein>
<dbReference type="Proteomes" id="UP001497516">
    <property type="component" value="Chromosome 9"/>
</dbReference>
<evidence type="ECO:0000313" key="2">
    <source>
        <dbReference type="Proteomes" id="UP001497516"/>
    </source>
</evidence>
<reference evidence="1 2" key="1">
    <citation type="submission" date="2024-04" db="EMBL/GenBank/DDBJ databases">
        <authorList>
            <person name="Fracassetti M."/>
        </authorList>
    </citation>
    <scope>NUCLEOTIDE SEQUENCE [LARGE SCALE GENOMIC DNA]</scope>
</reference>
<proteinExistence type="predicted"/>
<sequence>MSTVKLYRLFQSRGTGHLRLPIKSPRGAMGTGGTAAMSTVDINLFEARVNSCFSKETVREEMVAAGVDPSTTAGVGVVAVVSYSLKHLRRSWVDWMKLSS</sequence>
<dbReference type="EMBL" id="OZ034822">
    <property type="protein sequence ID" value="CAL1411753.1"/>
    <property type="molecule type" value="Genomic_DNA"/>
</dbReference>
<keyword evidence="2" id="KW-1185">Reference proteome</keyword>
<name>A0AAV2GM03_9ROSI</name>
<dbReference type="AlphaFoldDB" id="A0AAV2GM03"/>
<evidence type="ECO:0000313" key="1">
    <source>
        <dbReference type="EMBL" id="CAL1411753.1"/>
    </source>
</evidence>